<evidence type="ECO:0000313" key="3">
    <source>
        <dbReference type="EMBL" id="SFI97551.1"/>
    </source>
</evidence>
<accession>A0A1I3MKU9</accession>
<dbReference type="EMBL" id="FORO01000010">
    <property type="protein sequence ID" value="SFI97551.1"/>
    <property type="molecule type" value="Genomic_DNA"/>
</dbReference>
<dbReference type="InterPro" id="IPR036388">
    <property type="entry name" value="WH-like_DNA-bd_sf"/>
</dbReference>
<feature type="domain" description="DUF7343" evidence="2">
    <location>
        <begin position="112"/>
        <end position="172"/>
    </location>
</feature>
<dbReference type="SUPFAM" id="SSF46785">
    <property type="entry name" value="Winged helix' DNA-binding domain"/>
    <property type="match status" value="1"/>
</dbReference>
<dbReference type="GeneID" id="14209430"/>
<proteinExistence type="predicted"/>
<keyword evidence="1" id="KW-0812">Transmembrane</keyword>
<dbReference type="OMA" id="WESHHER"/>
<feature type="transmembrane region" description="Helical" evidence="1">
    <location>
        <begin position="57"/>
        <end position="76"/>
    </location>
</feature>
<dbReference type="OrthoDB" id="116755at2157"/>
<dbReference type="AlphaFoldDB" id="A0A1I3MKU9"/>
<dbReference type="Gene3D" id="1.10.10.10">
    <property type="entry name" value="Winged helix-like DNA-binding domain superfamily/Winged helix DNA-binding domain"/>
    <property type="match status" value="1"/>
</dbReference>
<sequence>MFPNALRDGRVVGATLLVVSTFVLGVQLLNPPELVVATSGHDATVGTVGYYFPYQNAVIVAIAASTFGATTTFLVLETRYASSDTADDSTVTADDADPAAQRRNWEETAAELSATERVVYETALKAGGKIPQRDIVEQTDLSKATVSRTLGTLESRDLLARERRGMGNVVVLQ</sequence>
<feature type="transmembrane region" description="Helical" evidence="1">
    <location>
        <begin position="12"/>
        <end position="29"/>
    </location>
</feature>
<keyword evidence="1" id="KW-0472">Membrane</keyword>
<dbReference type="Proteomes" id="UP000182829">
    <property type="component" value="Unassembled WGS sequence"/>
</dbReference>
<reference evidence="3 4" key="1">
    <citation type="submission" date="2016-10" db="EMBL/GenBank/DDBJ databases">
        <authorList>
            <person name="de Groot N.N."/>
        </authorList>
    </citation>
    <scope>NUCLEOTIDE SEQUENCE [LARGE SCALE GENOMIC DNA]</scope>
    <source>
        <strain evidence="3 4">SP2</strain>
    </source>
</reference>
<name>A0A1I3MKU9_9EURY</name>
<dbReference type="Pfam" id="PF24034">
    <property type="entry name" value="DUF7343"/>
    <property type="match status" value="1"/>
</dbReference>
<dbReference type="RefSeq" id="WP_005576784.1">
    <property type="nucleotide sequence ID" value="NZ_FORO01000010.1"/>
</dbReference>
<keyword evidence="1" id="KW-1133">Transmembrane helix</keyword>
<organism evidence="3 4">
    <name type="scientific">Natronobacterium gregoryi</name>
    <dbReference type="NCBI Taxonomy" id="44930"/>
    <lineage>
        <taxon>Archaea</taxon>
        <taxon>Methanobacteriati</taxon>
        <taxon>Methanobacteriota</taxon>
        <taxon>Stenosarchaea group</taxon>
        <taxon>Halobacteria</taxon>
        <taxon>Halobacteriales</taxon>
        <taxon>Natrialbaceae</taxon>
        <taxon>Natronobacterium</taxon>
    </lineage>
</organism>
<protein>
    <submittedName>
        <fullName evidence="3">IclR helix-turn-helix domain-containing protein</fullName>
    </submittedName>
</protein>
<evidence type="ECO:0000256" key="1">
    <source>
        <dbReference type="SAM" id="Phobius"/>
    </source>
</evidence>
<gene>
    <name evidence="3" type="ORF">SAMN05443661_110185</name>
</gene>
<dbReference type="InterPro" id="IPR036390">
    <property type="entry name" value="WH_DNA-bd_sf"/>
</dbReference>
<evidence type="ECO:0000259" key="2">
    <source>
        <dbReference type="Pfam" id="PF24034"/>
    </source>
</evidence>
<dbReference type="InterPro" id="IPR055767">
    <property type="entry name" value="DUF7343"/>
</dbReference>
<evidence type="ECO:0000313" key="4">
    <source>
        <dbReference type="Proteomes" id="UP000182829"/>
    </source>
</evidence>